<comment type="caution">
    <text evidence="4">The sequence shown here is derived from an EMBL/GenBank/DDBJ whole genome shotgun (WGS) entry which is preliminary data.</text>
</comment>
<feature type="compositionally biased region" description="Basic residues" evidence="3">
    <location>
        <begin position="386"/>
        <end position="398"/>
    </location>
</feature>
<dbReference type="PANTHER" id="PTHR33542">
    <property type="entry name" value="SIROHYDROCHLORIN FERROCHELATASE, CHLOROPLASTIC"/>
    <property type="match status" value="1"/>
</dbReference>
<dbReference type="RefSeq" id="WP_379258877.1">
    <property type="nucleotide sequence ID" value="NZ_JBHSVQ010000001.1"/>
</dbReference>
<name>A0ABW5F333_9BACL</name>
<dbReference type="Gene3D" id="3.40.50.1400">
    <property type="match status" value="2"/>
</dbReference>
<dbReference type="CDD" id="cd03414">
    <property type="entry name" value="CbiX_SirB_C"/>
    <property type="match status" value="1"/>
</dbReference>
<dbReference type="CDD" id="cd03416">
    <property type="entry name" value="CbiX_SirB_N"/>
    <property type="match status" value="1"/>
</dbReference>
<accession>A0ABW5F333</accession>
<dbReference type="InterPro" id="IPR050963">
    <property type="entry name" value="Sirohydro_Cobaltochel/CbiX"/>
</dbReference>
<proteinExistence type="predicted"/>
<keyword evidence="5" id="KW-1185">Reference proteome</keyword>
<dbReference type="SUPFAM" id="SSF53800">
    <property type="entry name" value="Chelatase"/>
    <property type="match status" value="1"/>
</dbReference>
<dbReference type="EMBL" id="JBHUKY010000014">
    <property type="protein sequence ID" value="MFD2409351.1"/>
    <property type="molecule type" value="Genomic_DNA"/>
</dbReference>
<keyword evidence="1" id="KW-0479">Metal-binding</keyword>
<protein>
    <submittedName>
        <fullName evidence="4">Sirohydrochlorin chelatase</fullName>
    </submittedName>
</protein>
<evidence type="ECO:0000313" key="5">
    <source>
        <dbReference type="Proteomes" id="UP001597448"/>
    </source>
</evidence>
<dbReference type="Proteomes" id="UP001597448">
    <property type="component" value="Unassembled WGS sequence"/>
</dbReference>
<feature type="compositionally biased region" description="Basic and acidic residues" evidence="3">
    <location>
        <begin position="334"/>
        <end position="385"/>
    </location>
</feature>
<dbReference type="PANTHER" id="PTHR33542:SF3">
    <property type="entry name" value="SIROHYDROCHLORIN FERROCHELATASE, CHLOROPLASTIC"/>
    <property type="match status" value="1"/>
</dbReference>
<dbReference type="InterPro" id="IPR002762">
    <property type="entry name" value="CbiX-like"/>
</dbReference>
<feature type="compositionally biased region" description="Basic and acidic residues" evidence="3">
    <location>
        <begin position="315"/>
        <end position="327"/>
    </location>
</feature>
<evidence type="ECO:0000256" key="2">
    <source>
        <dbReference type="ARBA" id="ARBA00023239"/>
    </source>
</evidence>
<dbReference type="Pfam" id="PF01903">
    <property type="entry name" value="CbiX"/>
    <property type="match status" value="2"/>
</dbReference>
<feature type="region of interest" description="Disordered" evidence="3">
    <location>
        <begin position="309"/>
        <end position="403"/>
    </location>
</feature>
<keyword evidence="2" id="KW-0456">Lyase</keyword>
<evidence type="ECO:0000256" key="3">
    <source>
        <dbReference type="SAM" id="MobiDB-lite"/>
    </source>
</evidence>
<organism evidence="4 5">
    <name type="scientific">Paenibacillus rhizoplanae</name>
    <dbReference type="NCBI Taxonomy" id="1917181"/>
    <lineage>
        <taxon>Bacteria</taxon>
        <taxon>Bacillati</taxon>
        <taxon>Bacillota</taxon>
        <taxon>Bacilli</taxon>
        <taxon>Bacillales</taxon>
        <taxon>Paenibacillaceae</taxon>
        <taxon>Paenibacillus</taxon>
    </lineage>
</organism>
<evidence type="ECO:0000313" key="4">
    <source>
        <dbReference type="EMBL" id="MFD2409351.1"/>
    </source>
</evidence>
<sequence length="422" mass="46371">MDSAKGGAAHTSDNNNNIEGVQTMRTVLLVGHGSRVQAGNEELLEFTRLLAARKPELKVETCFIELASPSIAGGIARCIEGGAAEIYVVPIILFAAGHSKLDIPMAIDEAKQRYPGVKFIYGRPLGVQDRAVDILLERIQEAERLPVVQVKAAGGMDLDLRGNGASTIEDKDTIVLLMGRGGSDPDANSDLYKISRMLWEKTGYRSVESCFIAIAKPSLPDGLERCLALGARKIIVLPYLLFTGVLMQQFAERVAQFAAEHPGLEVEIGGTLGAHPLLADMLTERIEETLEGRAFSNCDNCKYRDAASLHHHHHHGEEGHGEHEHEHHGHGHHSHEGHGHGHHEHGDHEHGHVHHCHEEHGHCGHGNHEHGQHECTHHEHDEHGHTQHAHGHHCHGQHGRNERHDVTEAAALADDQALRQPR</sequence>
<gene>
    <name evidence="4" type="ORF">ACFSX3_05695</name>
</gene>
<reference evidence="5" key="1">
    <citation type="journal article" date="2019" name="Int. J. Syst. Evol. Microbiol.">
        <title>The Global Catalogue of Microorganisms (GCM) 10K type strain sequencing project: providing services to taxonomists for standard genome sequencing and annotation.</title>
        <authorList>
            <consortium name="The Broad Institute Genomics Platform"/>
            <consortium name="The Broad Institute Genome Sequencing Center for Infectious Disease"/>
            <person name="Wu L."/>
            <person name="Ma J."/>
        </authorList>
    </citation>
    <scope>NUCLEOTIDE SEQUENCE [LARGE SCALE GENOMIC DNA]</scope>
    <source>
        <strain evidence="5">CCM 8725</strain>
    </source>
</reference>
<evidence type="ECO:0000256" key="1">
    <source>
        <dbReference type="ARBA" id="ARBA00022723"/>
    </source>
</evidence>